<evidence type="ECO:0000313" key="2">
    <source>
        <dbReference type="EMBL" id="PMD51438.1"/>
    </source>
</evidence>
<sequence length="196" mass="21590">MCAGDDEVTGVVVRFVGRDGEREGEKRRGLPAPSDKLSRRLMCPAAETSLRLRAAGLPAGKGGRGSSWDEWDWGVPPLRLACLLAWLVLNWRATPGGASSEERGARIEQRGAHTDWTDSGRAGQTGCSLQQHSAQAVERPPRRDWLDWAVGGRLAARGWLEVACWRFRAGLAGERRQLPQPPCLRSQDHPPEKWAP</sequence>
<dbReference type="InParanoid" id="A0A2J6SKY5"/>
<feature type="compositionally biased region" description="Basic and acidic residues" evidence="1">
    <location>
        <begin position="100"/>
        <end position="118"/>
    </location>
</feature>
<organism evidence="2 3">
    <name type="scientific">Hyaloscypha bicolor E</name>
    <dbReference type="NCBI Taxonomy" id="1095630"/>
    <lineage>
        <taxon>Eukaryota</taxon>
        <taxon>Fungi</taxon>
        <taxon>Dikarya</taxon>
        <taxon>Ascomycota</taxon>
        <taxon>Pezizomycotina</taxon>
        <taxon>Leotiomycetes</taxon>
        <taxon>Helotiales</taxon>
        <taxon>Hyaloscyphaceae</taxon>
        <taxon>Hyaloscypha</taxon>
        <taxon>Hyaloscypha bicolor</taxon>
    </lineage>
</organism>
<gene>
    <name evidence="2" type="ORF">K444DRAFT_636737</name>
</gene>
<feature type="compositionally biased region" description="Polar residues" evidence="1">
    <location>
        <begin position="125"/>
        <end position="134"/>
    </location>
</feature>
<name>A0A2J6SKY5_9HELO</name>
<accession>A0A2J6SKY5</accession>
<evidence type="ECO:0000313" key="3">
    <source>
        <dbReference type="Proteomes" id="UP000235371"/>
    </source>
</evidence>
<proteinExistence type="predicted"/>
<protein>
    <submittedName>
        <fullName evidence="2">Uncharacterized protein</fullName>
    </submittedName>
</protein>
<keyword evidence="3" id="KW-1185">Reference proteome</keyword>
<dbReference type="GeneID" id="36592117"/>
<reference evidence="2 3" key="1">
    <citation type="submission" date="2016-04" db="EMBL/GenBank/DDBJ databases">
        <title>A degradative enzymes factory behind the ericoid mycorrhizal symbiosis.</title>
        <authorList>
            <consortium name="DOE Joint Genome Institute"/>
            <person name="Martino E."/>
            <person name="Morin E."/>
            <person name="Grelet G."/>
            <person name="Kuo A."/>
            <person name="Kohler A."/>
            <person name="Daghino S."/>
            <person name="Barry K."/>
            <person name="Choi C."/>
            <person name="Cichocki N."/>
            <person name="Clum A."/>
            <person name="Copeland A."/>
            <person name="Hainaut M."/>
            <person name="Haridas S."/>
            <person name="Labutti K."/>
            <person name="Lindquist E."/>
            <person name="Lipzen A."/>
            <person name="Khouja H.-R."/>
            <person name="Murat C."/>
            <person name="Ohm R."/>
            <person name="Olson A."/>
            <person name="Spatafora J."/>
            <person name="Veneault-Fourrey C."/>
            <person name="Henrissat B."/>
            <person name="Grigoriev I."/>
            <person name="Martin F."/>
            <person name="Perotto S."/>
        </authorList>
    </citation>
    <scope>NUCLEOTIDE SEQUENCE [LARGE SCALE GENOMIC DNA]</scope>
    <source>
        <strain evidence="2 3">E</strain>
    </source>
</reference>
<dbReference type="AlphaFoldDB" id="A0A2J6SKY5"/>
<evidence type="ECO:0000256" key="1">
    <source>
        <dbReference type="SAM" id="MobiDB-lite"/>
    </source>
</evidence>
<dbReference type="Proteomes" id="UP000235371">
    <property type="component" value="Unassembled WGS sequence"/>
</dbReference>
<dbReference type="EMBL" id="KZ613912">
    <property type="protein sequence ID" value="PMD51438.1"/>
    <property type="molecule type" value="Genomic_DNA"/>
</dbReference>
<feature type="region of interest" description="Disordered" evidence="1">
    <location>
        <begin position="96"/>
        <end position="140"/>
    </location>
</feature>
<dbReference type="RefSeq" id="XP_024728342.1">
    <property type="nucleotide sequence ID" value="XM_024884040.1"/>
</dbReference>